<evidence type="ECO:0000313" key="2">
    <source>
        <dbReference type="EMBL" id="UWQ52691.1"/>
    </source>
</evidence>
<evidence type="ECO:0000256" key="1">
    <source>
        <dbReference type="SAM" id="SignalP"/>
    </source>
</evidence>
<gene>
    <name evidence="2" type="ORF">K3721_11725</name>
</gene>
<proteinExistence type="predicted"/>
<dbReference type="Proteomes" id="UP001058713">
    <property type="component" value="Chromosome"/>
</dbReference>
<keyword evidence="1" id="KW-0732">Signal</keyword>
<dbReference type="NCBIfam" id="NF041384">
    <property type="entry name" value="YHS_seleno_dom"/>
    <property type="match status" value="1"/>
</dbReference>
<feature type="chain" id="PRO_5040338799" evidence="1">
    <location>
        <begin position="28"/>
        <end position="156"/>
    </location>
</feature>
<reference evidence="2" key="1">
    <citation type="submission" date="2021-08" db="EMBL/GenBank/DDBJ databases">
        <authorList>
            <person name="Nwanade C."/>
            <person name="Wang M."/>
            <person name="Masoudi A."/>
            <person name="Yu Z."/>
            <person name="Liu J."/>
        </authorList>
    </citation>
    <scope>NUCLEOTIDE SEQUENCE</scope>
    <source>
        <strain evidence="2">S122</strain>
    </source>
</reference>
<dbReference type="AlphaFoldDB" id="A0A9Q9HE98"/>
<name>A0A9Q9HE98_LEICA</name>
<evidence type="ECO:0000313" key="3">
    <source>
        <dbReference type="Proteomes" id="UP001058713"/>
    </source>
</evidence>
<sequence>MEKNVALRLLVMAVAAMFLSLPGSVRADGAEAAVFSSRAGVAIGGYDPVAFFEQGIAEPGRRGNAVMWKGVVWRFASARNQARFEANPRAYAPAFGGYCAFAMSEGRLLDGDPQLWAIVDGELYLLNNPQAHGAWAARRGELIAQAQLHWPVILRK</sequence>
<dbReference type="EMBL" id="CP081070">
    <property type="protein sequence ID" value="UWQ52691.1"/>
    <property type="molecule type" value="Genomic_DNA"/>
</dbReference>
<feature type="signal peptide" evidence="1">
    <location>
        <begin position="1"/>
        <end position="27"/>
    </location>
</feature>
<organism evidence="2 3">
    <name type="scientific">Leisingera caerulea</name>
    <name type="common">Phaeobacter caeruleus</name>
    <dbReference type="NCBI Taxonomy" id="506591"/>
    <lineage>
        <taxon>Bacteria</taxon>
        <taxon>Pseudomonadati</taxon>
        <taxon>Pseudomonadota</taxon>
        <taxon>Alphaproteobacteria</taxon>
        <taxon>Rhodobacterales</taxon>
        <taxon>Roseobacteraceae</taxon>
        <taxon>Leisingera</taxon>
    </lineage>
</organism>
<protein>
    <submittedName>
        <fullName evidence="2">Twin-arginine translocation pathway signal protein</fullName>
    </submittedName>
</protein>
<accession>A0A9Q9HE98</accession>
<dbReference type="KEGG" id="lcae:K3721_11725"/>